<protein>
    <submittedName>
        <fullName evidence="1">Putative cytoplasmic protein</fullName>
    </submittedName>
</protein>
<organism evidence="1 2">
    <name type="scientific">Bacteroides graminisolvens DSM 19988 = JCM 15093</name>
    <dbReference type="NCBI Taxonomy" id="1121097"/>
    <lineage>
        <taxon>Bacteria</taxon>
        <taxon>Pseudomonadati</taxon>
        <taxon>Bacteroidota</taxon>
        <taxon>Bacteroidia</taxon>
        <taxon>Bacteroidales</taxon>
        <taxon>Bacteroidaceae</taxon>
        <taxon>Bacteroides</taxon>
    </lineage>
</organism>
<dbReference type="InterPro" id="IPR014060">
    <property type="entry name" value="PglZ"/>
</dbReference>
<dbReference type="Proteomes" id="UP000027601">
    <property type="component" value="Unassembled WGS sequence"/>
</dbReference>
<dbReference type="NCBIfam" id="TIGR02687">
    <property type="entry name" value="BREX-1 system phosphatase PglZ type A"/>
    <property type="match status" value="1"/>
</dbReference>
<name>A0A069D3C6_9BACE</name>
<keyword evidence="2" id="KW-1185">Reference proteome</keyword>
<dbReference type="eggNOG" id="COG1564">
    <property type="taxonomic scope" value="Bacteria"/>
</dbReference>
<dbReference type="Pfam" id="PF08665">
    <property type="entry name" value="PglZ"/>
    <property type="match status" value="1"/>
</dbReference>
<sequence>MKEVAESLKYNSMTQLLDSSSADNYKQYKVTNSGKLIQLNKIYEKGTQDRLLSDRFNQAMITLAAGIKEEEIIKVYGIDAPYFYMTETLCWPIIEGMIKAELIAEPMKVNEHIRELSLKLPEQSVIQIVFRFVEQMALYYEKARIIGTLKLNTPEAYIQKYLNEFYSIDMCYRRALEAYHELITKEIPIDQALYEAKLQLDQEYAKIVNIFNLEWMSCVTEQEDGFNGLSLKRQEDFYANEYDASYKQVVIVSDALRYEVAAELMEELAKEKHVATLSAYRAMLPTETKYCKPALLPHRTLQWQGNDLLVDGKLLPGISERTAHLANYKEHAVCVNYEDVMNGDQASNRALFKRPLVYIFHNTIDEASHSQSPFEVIAACRKAIQQLAVLINRLHASWNVNYVMLTADHGFIYNDIHFEEKDKHSIKDDCIEKKTRYYLTNSQQAIDGIAKFPLQSASGMSSKEAVQIAVPLGTNRLAAPGGYNFAHGGATLQEMIIPVIHSKLRKVKKTEKVNVALMNPNLSMVSSRLKFQLIQSEAVSMNVKERTIICGVYNGDDLVTESKRVTLNSTDSINLNNRVYDITLILNKSTTSTMLQLRIYDEEDMLNPIIRETVKNNTMIEQDF</sequence>
<proteinExistence type="predicted"/>
<dbReference type="AlphaFoldDB" id="A0A069D3C6"/>
<evidence type="ECO:0000313" key="2">
    <source>
        <dbReference type="Proteomes" id="UP000027601"/>
    </source>
</evidence>
<comment type="caution">
    <text evidence="1">The sequence shown here is derived from an EMBL/GenBank/DDBJ whole genome shotgun (WGS) entry which is preliminary data.</text>
</comment>
<reference evidence="1 2" key="1">
    <citation type="journal article" date="2015" name="Microbes Environ.">
        <title>Distribution and evolution of nitrogen fixation genes in the phylum bacteroidetes.</title>
        <authorList>
            <person name="Inoue J."/>
            <person name="Oshima K."/>
            <person name="Suda W."/>
            <person name="Sakamoto M."/>
            <person name="Iino T."/>
            <person name="Noda S."/>
            <person name="Hongoh Y."/>
            <person name="Hattori M."/>
            <person name="Ohkuma M."/>
        </authorList>
    </citation>
    <scope>NUCLEOTIDE SEQUENCE [LARGE SCALE GENOMIC DNA]</scope>
    <source>
        <strain evidence="1 2">JCM 15093</strain>
    </source>
</reference>
<accession>A0A069D3C6</accession>
<gene>
    <name evidence="1" type="ORF">JCM15093_2654</name>
</gene>
<dbReference type="EMBL" id="BAJS01000019">
    <property type="protein sequence ID" value="GAK37403.1"/>
    <property type="molecule type" value="Genomic_DNA"/>
</dbReference>
<evidence type="ECO:0000313" key="1">
    <source>
        <dbReference type="EMBL" id="GAK37403.1"/>
    </source>
</evidence>